<evidence type="ECO:0000313" key="1">
    <source>
        <dbReference type="EMBL" id="OIQ94309.1"/>
    </source>
</evidence>
<dbReference type="InterPro" id="IPR052943">
    <property type="entry name" value="TMTC_O-mannosyl-trnsfr"/>
</dbReference>
<gene>
    <name evidence="1" type="primary">acsC</name>
    <name evidence="1" type="ORF">GALL_237390</name>
</gene>
<dbReference type="Pfam" id="PF01075">
    <property type="entry name" value="Glyco_transf_9"/>
    <property type="match status" value="1"/>
</dbReference>
<name>A0A1J5S1T3_9ZZZZ</name>
<dbReference type="Pfam" id="PF13424">
    <property type="entry name" value="TPR_12"/>
    <property type="match status" value="1"/>
</dbReference>
<dbReference type="InterPro" id="IPR002201">
    <property type="entry name" value="Glyco_trans_9"/>
</dbReference>
<protein>
    <submittedName>
        <fullName evidence="1">Cellulose synthase operon protein C</fullName>
    </submittedName>
</protein>
<dbReference type="InterPro" id="IPR011990">
    <property type="entry name" value="TPR-like_helical_dom_sf"/>
</dbReference>
<dbReference type="PANTHER" id="PTHR44809:SF1">
    <property type="entry name" value="PROTEIN O-MANNOSYL-TRANSFERASE TMTC1"/>
    <property type="match status" value="1"/>
</dbReference>
<dbReference type="SUPFAM" id="SSF53756">
    <property type="entry name" value="UDP-Glycosyltransferase/glycogen phosphorylase"/>
    <property type="match status" value="1"/>
</dbReference>
<sequence length="708" mass="75936">MNRHQRRASSVQAGSPEGAALFAAAREAFQAGRAAEAEAALESLLAQAPDHADGWNLRGVAAIQGGRRGQALEYFRRAADLAPAASYLGNLGSCLYECGRAGEALPWLERAAALAPGNAGFQNSLGNALAALGRTLEAEAAYERAVALRGDFFQARVNLADILRKDGRLEAAETHLAAALAARPDLAEARIGLGLVRRDQGRLPEALEQFRAILAGRPDYLLAWKNIGLVHSQTGDFRLAAACFVQCRTLAPDDADADALAAHCLREIGEWAMAETCYRAALARQPGQPDLCIDLAYVLTSAGKGAEAVALLDGLALPDDPRRLFFLGAAWASLGETAHAAACYRAVLDIDPDYPAALNNLGNALRELGDVSESERLLRRAVALEPDNADLHQNLGMTLLAQGALAEGWAEYEWRLKTRAMAGEWPDDPAPRWQGEAAPGKTLLVRAEQGFGDSLQFCRFAPLAAERGLSVLLQVPAPLVRLLGSLEGAAGVLGPEETPPAVDYVCPMLSLPYTLARPLPPAPAAYLSPAPALAARWRRRVEAAAPEGPRIGLAWAGNPRPHLPAARLIDARRSMPFERMAPLLDLPGARFFSLQKDMAPPTPRLISLMDGVTDFADTAALAAGLDLVITVDTALAHLAGAIGRPVWLLDRFDHCWRWPQSAGGDGWLSTPWYPRLRLYRQPRWGDWPAVIERVRADLAAFLAEAAAV</sequence>
<dbReference type="PANTHER" id="PTHR44809">
    <property type="match status" value="1"/>
</dbReference>
<dbReference type="SMART" id="SM00028">
    <property type="entry name" value="TPR"/>
    <property type="match status" value="10"/>
</dbReference>
<dbReference type="Pfam" id="PF13432">
    <property type="entry name" value="TPR_16"/>
    <property type="match status" value="2"/>
</dbReference>
<proteinExistence type="predicted"/>
<dbReference type="InterPro" id="IPR019734">
    <property type="entry name" value="TPR_rpt"/>
</dbReference>
<organism evidence="1">
    <name type="scientific">mine drainage metagenome</name>
    <dbReference type="NCBI Taxonomy" id="410659"/>
    <lineage>
        <taxon>unclassified sequences</taxon>
        <taxon>metagenomes</taxon>
        <taxon>ecological metagenomes</taxon>
    </lineage>
</organism>
<dbReference type="PROSITE" id="PS50005">
    <property type="entry name" value="TPR"/>
    <property type="match status" value="5"/>
</dbReference>
<reference evidence="1" key="1">
    <citation type="submission" date="2016-10" db="EMBL/GenBank/DDBJ databases">
        <title>Sequence of Gallionella enrichment culture.</title>
        <authorList>
            <person name="Poehlein A."/>
            <person name="Muehling M."/>
            <person name="Daniel R."/>
        </authorList>
    </citation>
    <scope>NUCLEOTIDE SEQUENCE</scope>
</reference>
<dbReference type="EMBL" id="MLJW01000189">
    <property type="protein sequence ID" value="OIQ94309.1"/>
    <property type="molecule type" value="Genomic_DNA"/>
</dbReference>
<dbReference type="AlphaFoldDB" id="A0A1J5S1T3"/>
<dbReference type="Pfam" id="PF13374">
    <property type="entry name" value="TPR_10"/>
    <property type="match status" value="1"/>
</dbReference>
<dbReference type="Pfam" id="PF13414">
    <property type="entry name" value="TPR_11"/>
    <property type="match status" value="1"/>
</dbReference>
<dbReference type="Gene3D" id="3.40.50.2000">
    <property type="entry name" value="Glycogen Phosphorylase B"/>
    <property type="match status" value="1"/>
</dbReference>
<dbReference type="SUPFAM" id="SSF48452">
    <property type="entry name" value="TPR-like"/>
    <property type="match status" value="2"/>
</dbReference>
<comment type="caution">
    <text evidence="1">The sequence shown here is derived from an EMBL/GenBank/DDBJ whole genome shotgun (WGS) entry which is preliminary data.</text>
</comment>
<dbReference type="GO" id="GO:0016757">
    <property type="term" value="F:glycosyltransferase activity"/>
    <property type="evidence" value="ECO:0007669"/>
    <property type="project" value="InterPro"/>
</dbReference>
<dbReference type="Gene3D" id="1.25.40.10">
    <property type="entry name" value="Tetratricopeptide repeat domain"/>
    <property type="match status" value="4"/>
</dbReference>
<accession>A0A1J5S1T3</accession>